<organism evidence="2 3">
    <name type="scientific">Pseudomonas putida</name>
    <name type="common">Arthrobacter siderocapsulatus</name>
    <dbReference type="NCBI Taxonomy" id="303"/>
    <lineage>
        <taxon>Bacteria</taxon>
        <taxon>Pseudomonadati</taxon>
        <taxon>Pseudomonadota</taxon>
        <taxon>Gammaproteobacteria</taxon>
        <taxon>Pseudomonadales</taxon>
        <taxon>Pseudomonadaceae</taxon>
        <taxon>Pseudomonas</taxon>
    </lineage>
</organism>
<dbReference type="Proteomes" id="UP000077752">
    <property type="component" value="Unassembled WGS sequence"/>
</dbReference>
<evidence type="ECO:0000313" key="3">
    <source>
        <dbReference type="Proteomes" id="UP000077752"/>
    </source>
</evidence>
<reference evidence="2 3" key="1">
    <citation type="submission" date="2016-03" db="EMBL/GenBank/DDBJ databases">
        <title>Draft Genome Assembly of Pseudomonas putida strain CBF10-2.</title>
        <authorList>
            <person name="Iyer R.S."/>
            <person name="Damania A."/>
        </authorList>
    </citation>
    <scope>NUCLEOTIDE SEQUENCE [LARGE SCALE GENOMIC DNA]</scope>
    <source>
        <strain evidence="2 3">CBF10-2</strain>
    </source>
</reference>
<dbReference type="EMBL" id="LUCV01000036">
    <property type="protein sequence ID" value="OAI88170.1"/>
    <property type="molecule type" value="Genomic_DNA"/>
</dbReference>
<protein>
    <submittedName>
        <fullName evidence="2">Glycoside hydrolase</fullName>
    </submittedName>
</protein>
<dbReference type="Pfam" id="PF13439">
    <property type="entry name" value="Glyco_transf_4"/>
    <property type="match status" value="1"/>
</dbReference>
<gene>
    <name evidence="2" type="ORF">AYO28_24700</name>
</gene>
<dbReference type="SUPFAM" id="SSF53756">
    <property type="entry name" value="UDP-Glycosyltransferase/glycogen phosphorylase"/>
    <property type="match status" value="1"/>
</dbReference>
<dbReference type="PANTHER" id="PTHR45947:SF3">
    <property type="entry name" value="SULFOQUINOVOSYL TRANSFERASE SQD2"/>
    <property type="match status" value="1"/>
</dbReference>
<keyword evidence="2" id="KW-0378">Hydrolase</keyword>
<dbReference type="PANTHER" id="PTHR45947">
    <property type="entry name" value="SULFOQUINOVOSYL TRANSFERASE SQD2"/>
    <property type="match status" value="1"/>
</dbReference>
<comment type="caution">
    <text evidence="2">The sequence shown here is derived from an EMBL/GenBank/DDBJ whole genome shotgun (WGS) entry which is preliminary data.</text>
</comment>
<accession>A0A177SFS9</accession>
<proteinExistence type="predicted"/>
<dbReference type="GO" id="GO:0016787">
    <property type="term" value="F:hydrolase activity"/>
    <property type="evidence" value="ECO:0007669"/>
    <property type="project" value="UniProtKB-KW"/>
</dbReference>
<dbReference type="GO" id="GO:0016757">
    <property type="term" value="F:glycosyltransferase activity"/>
    <property type="evidence" value="ECO:0007669"/>
    <property type="project" value="TreeGrafter"/>
</dbReference>
<dbReference type="CDD" id="cd03814">
    <property type="entry name" value="GT4-like"/>
    <property type="match status" value="1"/>
</dbReference>
<evidence type="ECO:0000259" key="1">
    <source>
        <dbReference type="Pfam" id="PF13439"/>
    </source>
</evidence>
<dbReference type="Gene3D" id="3.40.50.2000">
    <property type="entry name" value="Glycogen Phosphorylase B"/>
    <property type="match status" value="2"/>
</dbReference>
<sequence>MLIVHIADITMFYAPASGGVRTYLDAKHRRLGLAPNVRHSLLIPGASARHHNGIHEVPAPPLPFGNGYRFPLRLAPWCNVLRELQPDLIEVGDPYLTAWAALDARRRLDVPVIGFYHSDLPLLVSNRMGNWFTPNVEAYVSRLYGNFDRVLAPSQVMAHKLRRLGIRDVHVQRLGVDLETFHPERRDPGLRAELGLSDDTRLLVFAGRGSREKNLPVLLDCIQRLGKPWHLLLVGSHMPANVPDNVTVFDSFRPASEVARLLASADLLVHAGDQETFGLVILEAMASGTPVVAVAAGAFTEIVDPGCGQLCQPGDGQAMANAVREVFERGTHELGQQARRHVERHYSWDNVVSGLLAHYRAVLGYSDLPVRAHA</sequence>
<dbReference type="InterPro" id="IPR028098">
    <property type="entry name" value="Glyco_trans_4-like_N"/>
</dbReference>
<dbReference type="InterPro" id="IPR050194">
    <property type="entry name" value="Glycosyltransferase_grp1"/>
</dbReference>
<dbReference type="Pfam" id="PF13692">
    <property type="entry name" value="Glyco_trans_1_4"/>
    <property type="match status" value="1"/>
</dbReference>
<evidence type="ECO:0000313" key="2">
    <source>
        <dbReference type="EMBL" id="OAI88170.1"/>
    </source>
</evidence>
<feature type="domain" description="Glycosyltransferase subfamily 4-like N-terminal" evidence="1">
    <location>
        <begin position="18"/>
        <end position="179"/>
    </location>
</feature>
<name>A0A177SFS9_PSEPU</name>
<dbReference type="AlphaFoldDB" id="A0A177SFS9"/>